<dbReference type="EMBL" id="CP025958">
    <property type="protein sequence ID" value="AWM39837.1"/>
    <property type="molecule type" value="Genomic_DNA"/>
</dbReference>
<dbReference type="AlphaFoldDB" id="A0A2Z3H8H5"/>
<reference evidence="1 2" key="1">
    <citation type="submission" date="2018-01" db="EMBL/GenBank/DDBJ databases">
        <title>G. obscuriglobus.</title>
        <authorList>
            <person name="Franke J."/>
            <person name="Blomberg W."/>
            <person name="Selmecki A."/>
        </authorList>
    </citation>
    <scope>NUCLEOTIDE SEQUENCE [LARGE SCALE GENOMIC DNA]</scope>
    <source>
        <strain evidence="1 2">DSM 5831</strain>
    </source>
</reference>
<name>A0A2Z3H8H5_9BACT</name>
<dbReference type="Proteomes" id="UP000245802">
    <property type="component" value="Chromosome"/>
</dbReference>
<gene>
    <name evidence="1" type="ORF">C1280_24400</name>
</gene>
<dbReference type="KEGG" id="gog:C1280_24400"/>
<organism evidence="1 2">
    <name type="scientific">Gemmata obscuriglobus</name>
    <dbReference type="NCBI Taxonomy" id="114"/>
    <lineage>
        <taxon>Bacteria</taxon>
        <taxon>Pseudomonadati</taxon>
        <taxon>Planctomycetota</taxon>
        <taxon>Planctomycetia</taxon>
        <taxon>Gemmatales</taxon>
        <taxon>Gemmataceae</taxon>
        <taxon>Gemmata</taxon>
    </lineage>
</organism>
<proteinExistence type="predicted"/>
<dbReference type="RefSeq" id="WP_010046615.1">
    <property type="nucleotide sequence ID" value="NZ_CP025958.1"/>
</dbReference>
<evidence type="ECO:0000313" key="1">
    <source>
        <dbReference type="EMBL" id="AWM39837.1"/>
    </source>
</evidence>
<evidence type="ECO:0000313" key="2">
    <source>
        <dbReference type="Proteomes" id="UP000245802"/>
    </source>
</evidence>
<sequence>MFHYGREFNRWQGAWASPDGKWTIRKKRDGWYVERCADGETTLWGEWSHKGLAANGKEYEPFGTLRQAIVAIEEHESRGFA</sequence>
<protein>
    <submittedName>
        <fullName evidence="1">Uncharacterized protein</fullName>
    </submittedName>
</protein>
<keyword evidence="2" id="KW-1185">Reference proteome</keyword>
<accession>A0A2Z3H8H5</accession>